<accession>A0ABQ5TCU7</accession>
<evidence type="ECO:0000259" key="1">
    <source>
        <dbReference type="Pfam" id="PF24957"/>
    </source>
</evidence>
<dbReference type="NCBIfam" id="NF038316">
    <property type="entry name" value="DrmE_fam"/>
    <property type="match status" value="1"/>
</dbReference>
<comment type="caution">
    <text evidence="2">The sequence shown here is derived from an EMBL/GenBank/DDBJ whole genome shotgun (WGS) entry which is preliminary data.</text>
</comment>
<dbReference type="Proteomes" id="UP001275436">
    <property type="component" value="Unassembled WGS sequence"/>
</dbReference>
<dbReference type="EMBL" id="BSKO01000001">
    <property type="protein sequence ID" value="GLO64428.1"/>
    <property type="molecule type" value="Genomic_DNA"/>
</dbReference>
<keyword evidence="3" id="KW-1185">Reference proteome</keyword>
<dbReference type="InterPro" id="IPR056666">
    <property type="entry name" value="DrmE_C"/>
</dbReference>
<organism evidence="2 3">
    <name type="scientific">Oceanobacillus kimchii</name>
    <dbReference type="NCBI Taxonomy" id="746691"/>
    <lineage>
        <taxon>Bacteria</taxon>
        <taxon>Bacillati</taxon>
        <taxon>Bacillota</taxon>
        <taxon>Bacilli</taxon>
        <taxon>Bacillales</taxon>
        <taxon>Bacillaceae</taxon>
        <taxon>Oceanobacillus</taxon>
    </lineage>
</organism>
<name>A0ABQ5TCU7_9BACI</name>
<dbReference type="NCBIfam" id="NF038323">
    <property type="entry name" value="DISARM_DrmE"/>
    <property type="match status" value="1"/>
</dbReference>
<sequence length="809" mass="95338">MELIKGSEIDLYFENEVLRKTEVEEFLLKEIRSCIHNKEDLLIHFPNSKFIIPIILESVITNETEYFNDKGDPTKRSTILFITNNKEIINVFERISIKSEDIFEICKFQHQTLMNKKVFCDINDTYNARFYWRHILSNYYNNEIPDLIPLHYFLPISTGYHTFNQLSRGKMNKIGRKDNSQESVYLITNNINALNNNLINYDYVFIDFSTINKPVTKIPKGSLCFFDQPLDDRINYLNNNGTKKYLIDSKMLEFYTENDPDKANSPFSRRLSEMVSDSNISRVIIEYVDSEFEEQLEEAFVLLKRLLHKNFDSYDLRLLRTLLYNIIRMPVEGVLYDAVAKYEPLCETIRDLLKELKESDNRYEDSDFENIIKCLENIYNKNSFDTFCPKYETLEKVIFNERQAGNSIGIVSSNKINNIALKDKLAILLNVEIDKLEEKGIRFYNKKKLIKNQEAVQSDTLVLLSAININDFNSIVGGKHKKTLVLLYKLEINELKKKFSKLKDIDNLALSFFENGKRDILHINNVYKYFYNRLRKFKLSGIIDSDEDFSLTRIENSLRENSNTLKKRLEIEYQGENAVRAKLVKFDGEGVLFLRLNSKVRIIKKRPKKVIVKNSSELNPGDEVILVDNDSRKDLFNVFIKNIEVTNQSTINYSMIEKWRELFEDKFVSLKLDDDFLYRKLRKLGWDKSTKSILRNWRSGYSFGPRDIKDIELLGKALDIEDFINNSKAYFDAMSKIRVERRVAARILNKLIYYSKRKMEKMDIKFLEKYNLSHEDLRNAIKVRKIIGISEKVYKVKPSEIGIFHEIKS</sequence>
<evidence type="ECO:0000313" key="2">
    <source>
        <dbReference type="EMBL" id="GLO64428.1"/>
    </source>
</evidence>
<evidence type="ECO:0000313" key="3">
    <source>
        <dbReference type="Proteomes" id="UP001275436"/>
    </source>
</evidence>
<gene>
    <name evidence="2" type="ORF">MACH08_02120</name>
</gene>
<proteinExistence type="predicted"/>
<dbReference type="Pfam" id="PF24957">
    <property type="entry name" value="DrmE_C"/>
    <property type="match status" value="1"/>
</dbReference>
<dbReference type="InterPro" id="IPR049794">
    <property type="entry name" value="DrmE"/>
</dbReference>
<protein>
    <recommendedName>
        <fullName evidence="1">DISARM protein DrmE C-terminal domain-containing protein</fullName>
    </recommendedName>
</protein>
<feature type="domain" description="DISARM protein DrmE C-terminal" evidence="1">
    <location>
        <begin position="581"/>
        <end position="752"/>
    </location>
</feature>
<dbReference type="RefSeq" id="WP_317957574.1">
    <property type="nucleotide sequence ID" value="NZ_BSKO01000001.1"/>
</dbReference>
<reference evidence="2 3" key="1">
    <citation type="submission" date="2023-02" db="EMBL/GenBank/DDBJ databases">
        <title>Oceanobacillus kimchii IFOP_LL358 isolated form Alexandrium catenella lab strain.</title>
        <authorList>
            <person name="Gajardo G."/>
            <person name="Ueki S."/>
            <person name="Maruyama F."/>
        </authorList>
    </citation>
    <scope>NUCLEOTIDE SEQUENCE [LARGE SCALE GENOMIC DNA]</scope>
    <source>
        <strain evidence="2 3">IFOP_LL358</strain>
    </source>
</reference>